<proteinExistence type="predicted"/>
<accession>A0AAJ2KYL4</accession>
<organism evidence="1 2">
    <name type="scientific">Alkalihalophilus pseudofirmus</name>
    <name type="common">Bacillus pseudofirmus</name>
    <dbReference type="NCBI Taxonomy" id="79885"/>
    <lineage>
        <taxon>Bacteria</taxon>
        <taxon>Bacillati</taxon>
        <taxon>Bacillota</taxon>
        <taxon>Bacilli</taxon>
        <taxon>Bacillales</taxon>
        <taxon>Bacillaceae</taxon>
        <taxon>Alkalihalophilus</taxon>
    </lineage>
</organism>
<protein>
    <submittedName>
        <fullName evidence="1">DUF3866 family protein</fullName>
    </submittedName>
</protein>
<dbReference type="AlphaFoldDB" id="A0AAJ2KYL4"/>
<comment type="caution">
    <text evidence="1">The sequence shown here is derived from an EMBL/GenBank/DDBJ whole genome shotgun (WGS) entry which is preliminary data.</text>
</comment>
<dbReference type="Proteomes" id="UP001285636">
    <property type="component" value="Unassembled WGS sequence"/>
</dbReference>
<gene>
    <name evidence="1" type="ORF">RYX45_03290</name>
</gene>
<dbReference type="RefSeq" id="WP_323465859.1">
    <property type="nucleotide sequence ID" value="NZ_CP144224.1"/>
</dbReference>
<dbReference type="InterPro" id="IPR024479">
    <property type="entry name" value="DUF3866"/>
</dbReference>
<evidence type="ECO:0000313" key="1">
    <source>
        <dbReference type="EMBL" id="MDV2884188.1"/>
    </source>
</evidence>
<reference evidence="1" key="1">
    <citation type="submission" date="2023-10" db="EMBL/GenBank/DDBJ databases">
        <title>Screening of Alkalihalophilus pseudofirmusBZ-TG-HK211 and Its Alleviation of Salt Stress on Rapeseed Growth.</title>
        <authorList>
            <person name="Zhao B."/>
            <person name="Guo T."/>
        </authorList>
    </citation>
    <scope>NUCLEOTIDE SEQUENCE</scope>
    <source>
        <strain evidence="1">BZ-TG-HK211</strain>
    </source>
</reference>
<sequence>MFAEVRDQIKAIVFEDNHIQILQTSRTQQAVLYKALTKKGRIGDTVLLNTTASELNLGTGGYDFVKSAGENAQGTRCLNRDDGHILKLRYTPMQHQVLSVESQESPYHSLFQTTYSLEKKPVLVGELHSMIPILYAGSKVLHKRATVCIIIDDQAALPLMLSEHIRALEGEETFVTITVGQAFGGTYEAITIQTALQFAHEHLKADIIMITVGPGVVGTGSYYGFTGMSLANWSNNVAALGGVPVWIPRLSFADKRKRHRGISHHTLTPLIEAVLTKVILPLPLLNGDRFEMIENQLSMLQEAKVSPEIKWIDEQEVQQKTEQALRTLGKDIKTMGRGYQEDPVFFWAVVAALWTSLNLGRE</sequence>
<name>A0AAJ2KYL4_ALKPS</name>
<evidence type="ECO:0000313" key="2">
    <source>
        <dbReference type="Proteomes" id="UP001285636"/>
    </source>
</evidence>
<dbReference type="EMBL" id="JAWJAY010000001">
    <property type="protein sequence ID" value="MDV2884188.1"/>
    <property type="molecule type" value="Genomic_DNA"/>
</dbReference>
<dbReference type="Pfam" id="PF12982">
    <property type="entry name" value="DUF3866"/>
    <property type="match status" value="1"/>
</dbReference>